<organism evidence="1 2">
    <name type="scientific">Actinomadura craniellae</name>
    <dbReference type="NCBI Taxonomy" id="2231787"/>
    <lineage>
        <taxon>Bacteria</taxon>
        <taxon>Bacillati</taxon>
        <taxon>Actinomycetota</taxon>
        <taxon>Actinomycetes</taxon>
        <taxon>Streptosporangiales</taxon>
        <taxon>Thermomonosporaceae</taxon>
        <taxon>Actinomadura</taxon>
    </lineage>
</organism>
<dbReference type="AlphaFoldDB" id="A0A365H113"/>
<accession>A0A365H113</accession>
<name>A0A365H113_9ACTN</name>
<protein>
    <recommendedName>
        <fullName evidence="3">XRE family transcriptional regulator</fullName>
    </recommendedName>
</protein>
<dbReference type="Gene3D" id="1.25.40.10">
    <property type="entry name" value="Tetratricopeptide repeat domain"/>
    <property type="match status" value="1"/>
</dbReference>
<proteinExistence type="predicted"/>
<gene>
    <name evidence="1" type="ORF">DPM19_28360</name>
</gene>
<dbReference type="OrthoDB" id="3213425at2"/>
<keyword evidence="2" id="KW-1185">Reference proteome</keyword>
<dbReference type="SUPFAM" id="SSF48452">
    <property type="entry name" value="TPR-like"/>
    <property type="match status" value="1"/>
</dbReference>
<dbReference type="InterPro" id="IPR011990">
    <property type="entry name" value="TPR-like_helical_dom_sf"/>
</dbReference>
<sequence>MSDDEAVSVPRWTAESLRLRMERLGMGPQELAGALLDAAKPDLARKVPSRSSVLRSVHMHLSGRTSPRSLYAELYRRVFSARGMLDLPPESGPDGDHDWERVRELLRRTFLKNTTGAVLFPALPGPERLTLQALEVMGSGHAGSLVDGLRELVEHYALTINASPPAQIYDELLTIKAYANSVPQNKITSHLHRDFTTASGWLSALLSIAACDMGEHAAARIWCSDTEKNSCQSGHPELTAWAALTRSVVAFYQGHPQQSVTLAARGRELAPGRTVVRAKLAAQEMRAAAMVGDEERVLQTHDSAARLIAQLPQEAATASGAFSIKLSDDPPYTATSLMLLGRHREAVDATHRVIGTVYRPEARQRGEHPSSYARSLLILGLAHAGAGNLDGAVEAGHAALSSDRPAWPTLVLAGKLDHTLRNTFGNAPHAEDYRARYRELTAKTA</sequence>
<evidence type="ECO:0008006" key="3">
    <source>
        <dbReference type="Google" id="ProtNLM"/>
    </source>
</evidence>
<reference evidence="1 2" key="1">
    <citation type="submission" date="2018-06" db="EMBL/GenBank/DDBJ databases">
        <title>Actinomadura craniellae sp. nov. isolated from marine sponge Craniella sp.</title>
        <authorList>
            <person name="Li L."/>
            <person name="Xu Q.H."/>
            <person name="Lin H.W."/>
            <person name="Lu Y.H."/>
        </authorList>
    </citation>
    <scope>NUCLEOTIDE SEQUENCE [LARGE SCALE GENOMIC DNA]</scope>
    <source>
        <strain evidence="1 2">LHW63021</strain>
    </source>
</reference>
<comment type="caution">
    <text evidence="1">The sequence shown here is derived from an EMBL/GenBank/DDBJ whole genome shotgun (WGS) entry which is preliminary data.</text>
</comment>
<evidence type="ECO:0000313" key="1">
    <source>
        <dbReference type="EMBL" id="RAY11883.1"/>
    </source>
</evidence>
<dbReference type="Proteomes" id="UP000251891">
    <property type="component" value="Unassembled WGS sequence"/>
</dbReference>
<evidence type="ECO:0000313" key="2">
    <source>
        <dbReference type="Proteomes" id="UP000251891"/>
    </source>
</evidence>
<dbReference type="RefSeq" id="WP_111871115.1">
    <property type="nucleotide sequence ID" value="NZ_QLYX01000016.1"/>
</dbReference>
<dbReference type="EMBL" id="QLYX01000016">
    <property type="protein sequence ID" value="RAY11883.1"/>
    <property type="molecule type" value="Genomic_DNA"/>
</dbReference>